<protein>
    <submittedName>
        <fullName evidence="2">Uncharacterized protein</fullName>
    </submittedName>
</protein>
<dbReference type="Proteomes" id="UP000305929">
    <property type="component" value="Unassembled WGS sequence"/>
</dbReference>
<keyword evidence="1" id="KW-1133">Transmembrane helix</keyword>
<keyword evidence="1" id="KW-0472">Membrane</keyword>
<keyword evidence="1" id="KW-0812">Transmembrane</keyword>
<keyword evidence="3" id="KW-1185">Reference proteome</keyword>
<dbReference type="OrthoDB" id="4283447at2"/>
<proteinExistence type="predicted"/>
<dbReference type="AlphaFoldDB" id="A0A4U5W6Z8"/>
<feature type="transmembrane region" description="Helical" evidence="1">
    <location>
        <begin position="12"/>
        <end position="29"/>
    </location>
</feature>
<gene>
    <name evidence="2" type="ORF">E4U91_35550</name>
</gene>
<feature type="transmembrane region" description="Helical" evidence="1">
    <location>
        <begin position="67"/>
        <end position="85"/>
    </location>
</feature>
<evidence type="ECO:0000256" key="1">
    <source>
        <dbReference type="SAM" id="Phobius"/>
    </source>
</evidence>
<feature type="transmembrane region" description="Helical" evidence="1">
    <location>
        <begin position="169"/>
        <end position="190"/>
    </location>
</feature>
<feature type="transmembrane region" description="Helical" evidence="1">
    <location>
        <begin position="41"/>
        <end position="60"/>
    </location>
</feature>
<evidence type="ECO:0000313" key="3">
    <source>
        <dbReference type="Proteomes" id="UP000305929"/>
    </source>
</evidence>
<feature type="transmembrane region" description="Helical" evidence="1">
    <location>
        <begin position="105"/>
        <end position="126"/>
    </location>
</feature>
<organism evidence="2 3">
    <name type="scientific">Streptomyces lasalocidi</name>
    <name type="common">Streptomyces lasaliensis</name>
    <dbReference type="NCBI Taxonomy" id="324833"/>
    <lineage>
        <taxon>Bacteria</taxon>
        <taxon>Bacillati</taxon>
        <taxon>Actinomycetota</taxon>
        <taxon>Actinomycetes</taxon>
        <taxon>Kitasatosporales</taxon>
        <taxon>Streptomycetaceae</taxon>
        <taxon>Streptomyces</taxon>
    </lineage>
</organism>
<sequence length="216" mass="22955">MPHFTLTRVAPLAGSLGVGFLFGLAGPLAEKWENPVCASLSVIFSDGWSWVCYALLVGFFGRSKVEAMLLASSGLAVGVVTYYVFKDLSPTIPTGLESGVTGGINYSSMLVWGTAAFILGAPLGLLGNLARIPSVGGLPFRLIGPLVALVETSMRLAAEADGQRAAVGFTWNVIRLVAGTVVVTLIIHAIRNRWHSRRTLSAESDERRVTRNVPSL</sequence>
<comment type="caution">
    <text evidence="2">The sequence shown here is derived from an EMBL/GenBank/DDBJ whole genome shotgun (WGS) entry which is preliminary data.</text>
</comment>
<name>A0A4U5W6Z8_STRLS</name>
<evidence type="ECO:0000313" key="2">
    <source>
        <dbReference type="EMBL" id="TKS96420.1"/>
    </source>
</evidence>
<reference evidence="2 3" key="1">
    <citation type="submission" date="2019-04" db="EMBL/GenBank/DDBJ databases">
        <title>Streptomyces lasaliensis sp. nov., an Actinomycete isolated from soil which produces the polyether antibiotic lasalocid.</title>
        <authorList>
            <person name="Erwin G."/>
            <person name="Haber C."/>
        </authorList>
    </citation>
    <scope>NUCLEOTIDE SEQUENCE [LARGE SCALE GENOMIC DNA]</scope>
    <source>
        <strain evidence="2 3">X-537</strain>
    </source>
</reference>
<accession>A0A4U5W6Z8</accession>
<feature type="transmembrane region" description="Helical" evidence="1">
    <location>
        <begin position="138"/>
        <end position="157"/>
    </location>
</feature>
<dbReference type="EMBL" id="SZNQ01000003">
    <property type="protein sequence ID" value="TKS96420.1"/>
    <property type="molecule type" value="Genomic_DNA"/>
</dbReference>